<gene>
    <name evidence="1" type="ORF">AFM18_04390</name>
</gene>
<evidence type="ECO:0000313" key="1">
    <source>
        <dbReference type="EMBL" id="KNE29077.1"/>
    </source>
</evidence>
<comment type="caution">
    <text evidence="1">The sequence shown here is derived from an EMBL/GenBank/DDBJ whole genome shotgun (WGS) entry which is preliminary data.</text>
</comment>
<reference evidence="1 2" key="1">
    <citation type="submission" date="2015-07" db="EMBL/GenBank/DDBJ databases">
        <title>Draft genome of Achromobacter spanius.</title>
        <authorList>
            <person name="Wang X."/>
        </authorList>
    </citation>
    <scope>NUCLEOTIDE SEQUENCE [LARGE SCALE GENOMIC DNA]</scope>
    <source>
        <strain evidence="1 2">CGMCC9173</strain>
    </source>
</reference>
<sequence length="98" mass="11430">MGRVDPRLFDDIRWNIQHMLDRRTTSTGFDVAASRGNTRGRRIWKGDIGKICEIALKQRFLWPLALMNQDARQERHFSESSVSSYRAGYADLEAWDDV</sequence>
<name>A0AAW3IAC6_9BURK</name>
<dbReference type="EMBL" id="LGVG01000003">
    <property type="protein sequence ID" value="KNE29077.1"/>
    <property type="molecule type" value="Genomic_DNA"/>
</dbReference>
<dbReference type="AlphaFoldDB" id="A0AAW3IAC6"/>
<proteinExistence type="predicted"/>
<protein>
    <submittedName>
        <fullName evidence="1">Uncharacterized protein</fullName>
    </submittedName>
</protein>
<accession>A0AAW3IAC6</accession>
<organism evidence="1 2">
    <name type="scientific">Achromobacter spanius</name>
    <dbReference type="NCBI Taxonomy" id="217203"/>
    <lineage>
        <taxon>Bacteria</taxon>
        <taxon>Pseudomonadati</taxon>
        <taxon>Pseudomonadota</taxon>
        <taxon>Betaproteobacteria</taxon>
        <taxon>Burkholderiales</taxon>
        <taxon>Alcaligenaceae</taxon>
        <taxon>Achromobacter</taxon>
    </lineage>
</organism>
<dbReference type="Proteomes" id="UP000037511">
    <property type="component" value="Unassembled WGS sequence"/>
</dbReference>
<evidence type="ECO:0000313" key="2">
    <source>
        <dbReference type="Proteomes" id="UP000037511"/>
    </source>
</evidence>